<accession>A0AA48M0W7</accession>
<gene>
    <name evidence="1" type="ORF">AMST5_00765</name>
</gene>
<protein>
    <submittedName>
        <fullName evidence="1">Uncharacterized protein</fullName>
    </submittedName>
</protein>
<evidence type="ECO:0000313" key="1">
    <source>
        <dbReference type="EMBL" id="CAJ0854698.1"/>
    </source>
</evidence>
<proteinExistence type="predicted"/>
<dbReference type="AlphaFoldDB" id="A0AA48M0W7"/>
<reference evidence="1" key="1">
    <citation type="submission" date="2023-07" db="EMBL/GenBank/DDBJ databases">
        <authorList>
            <person name="Pelsma A.J. K."/>
        </authorList>
    </citation>
    <scope>NUCLEOTIDE SEQUENCE</scope>
</reference>
<sequence>MGRPLFRLDGSYLSPLKSIVMKTVSDSVSRIKNNIRHYQSRKFCAFLAFFTHPCSVCNGTSFPYRFAKRERRTSSFISGSLARMDWTRVTFVSVSLDRADRAGAVPIAANFLMTAGGVLTYGATTETAIIKSSAASIRSSWVESSSAILLADISTRLGAAVNARCVRFGNASKFSMYSMPRYSSENSSVSRPVNFPRSGSPKISESGVFTGAARLSFPIAVHFLRHCRQIL</sequence>
<dbReference type="EMBL" id="OY288114">
    <property type="protein sequence ID" value="CAJ0854698.1"/>
    <property type="molecule type" value="Genomic_DNA"/>
</dbReference>
<name>A0AA48M0W7_9ZZZZ</name>
<organism evidence="1">
    <name type="scientific">freshwater sediment metagenome</name>
    <dbReference type="NCBI Taxonomy" id="556182"/>
    <lineage>
        <taxon>unclassified sequences</taxon>
        <taxon>metagenomes</taxon>
        <taxon>ecological metagenomes</taxon>
    </lineage>
</organism>